<dbReference type="AlphaFoldDB" id="A0A5B1M0Z6"/>
<dbReference type="EMBL" id="VUJW01000008">
    <property type="protein sequence ID" value="KAA1426602.1"/>
    <property type="molecule type" value="Genomic_DNA"/>
</dbReference>
<protein>
    <submittedName>
        <fullName evidence="1">Uncharacterized protein</fullName>
    </submittedName>
</protein>
<reference evidence="1 2" key="2">
    <citation type="submission" date="2019-09" db="EMBL/GenBank/DDBJ databases">
        <authorList>
            <person name="Jin C."/>
        </authorList>
    </citation>
    <scope>NUCLEOTIDE SEQUENCE [LARGE SCALE GENOMIC DNA]</scope>
    <source>
        <strain evidence="1 2">BN140041</strain>
    </source>
</reference>
<name>A0A5B1M0Z6_9ACTN</name>
<reference evidence="1 2" key="1">
    <citation type="submission" date="2019-09" db="EMBL/GenBank/DDBJ databases">
        <title>Nocardioides panacisoli sp. nov., isolated from the soil of a ginseng field.</title>
        <authorList>
            <person name="Cho C."/>
        </authorList>
    </citation>
    <scope>NUCLEOTIDE SEQUENCE [LARGE SCALE GENOMIC DNA]</scope>
    <source>
        <strain evidence="1 2">BN140041</strain>
    </source>
</reference>
<comment type="caution">
    <text evidence="1">The sequence shown here is derived from an EMBL/GenBank/DDBJ whole genome shotgun (WGS) entry which is preliminary data.</text>
</comment>
<keyword evidence="2" id="KW-1185">Reference proteome</keyword>
<dbReference type="RefSeq" id="WP_149751184.1">
    <property type="nucleotide sequence ID" value="NZ_VUJW01000008.1"/>
</dbReference>
<accession>A0A5B1M0Z6</accession>
<gene>
    <name evidence="1" type="ORF">F0U47_14550</name>
</gene>
<organism evidence="1 2">
    <name type="scientific">Nocardioides antri</name>
    <dbReference type="NCBI Taxonomy" id="2607659"/>
    <lineage>
        <taxon>Bacteria</taxon>
        <taxon>Bacillati</taxon>
        <taxon>Actinomycetota</taxon>
        <taxon>Actinomycetes</taxon>
        <taxon>Propionibacteriales</taxon>
        <taxon>Nocardioidaceae</taxon>
        <taxon>Nocardioides</taxon>
    </lineage>
</organism>
<proteinExistence type="predicted"/>
<evidence type="ECO:0000313" key="2">
    <source>
        <dbReference type="Proteomes" id="UP000324351"/>
    </source>
</evidence>
<dbReference type="Proteomes" id="UP000324351">
    <property type="component" value="Unassembled WGS sequence"/>
</dbReference>
<evidence type="ECO:0000313" key="1">
    <source>
        <dbReference type="EMBL" id="KAA1426602.1"/>
    </source>
</evidence>
<sequence>MTNQQVLPDPSRCYVDGCDRENDLLLHVADDPWLGGDFCMDHVRSMVGSTPLILTCECPFCARARRVVSSLQEPPRLEGPGRWLVSTESSSYLLELGESGSGTVVRHVGEGQGPAPEAEGLPPAVAVGLRRDAEQIPVHWAEVPVVGRPWRLQVDVRGDGTPTIRRTTFVRQVVTDPSE</sequence>